<protein>
    <submittedName>
        <fullName evidence="1">Uncharacterized protein</fullName>
    </submittedName>
</protein>
<evidence type="ECO:0000313" key="1">
    <source>
        <dbReference type="EMBL" id="KAI4311012.1"/>
    </source>
</evidence>
<dbReference type="EMBL" id="CM042890">
    <property type="protein sequence ID" value="KAI4311012.1"/>
    <property type="molecule type" value="Genomic_DNA"/>
</dbReference>
<gene>
    <name evidence="1" type="ORF">MLD38_035949</name>
</gene>
<dbReference type="Proteomes" id="UP001057402">
    <property type="component" value="Chromosome 11"/>
</dbReference>
<comment type="caution">
    <text evidence="1">The sequence shown here is derived from an EMBL/GenBank/DDBJ whole genome shotgun (WGS) entry which is preliminary data.</text>
</comment>
<reference evidence="2" key="1">
    <citation type="journal article" date="2023" name="Front. Plant Sci.">
        <title>Chromosomal-level genome assembly of Melastoma candidum provides insights into trichome evolution.</title>
        <authorList>
            <person name="Zhong Y."/>
            <person name="Wu W."/>
            <person name="Sun C."/>
            <person name="Zou P."/>
            <person name="Liu Y."/>
            <person name="Dai S."/>
            <person name="Zhou R."/>
        </authorList>
    </citation>
    <scope>NUCLEOTIDE SEQUENCE [LARGE SCALE GENOMIC DNA]</scope>
</reference>
<name>A0ACB9LHJ5_9MYRT</name>
<organism evidence="1 2">
    <name type="scientific">Melastoma candidum</name>
    <dbReference type="NCBI Taxonomy" id="119954"/>
    <lineage>
        <taxon>Eukaryota</taxon>
        <taxon>Viridiplantae</taxon>
        <taxon>Streptophyta</taxon>
        <taxon>Embryophyta</taxon>
        <taxon>Tracheophyta</taxon>
        <taxon>Spermatophyta</taxon>
        <taxon>Magnoliopsida</taxon>
        <taxon>eudicotyledons</taxon>
        <taxon>Gunneridae</taxon>
        <taxon>Pentapetalae</taxon>
        <taxon>rosids</taxon>
        <taxon>malvids</taxon>
        <taxon>Myrtales</taxon>
        <taxon>Melastomataceae</taxon>
        <taxon>Melastomatoideae</taxon>
        <taxon>Melastomateae</taxon>
        <taxon>Melastoma</taxon>
    </lineage>
</organism>
<evidence type="ECO:0000313" key="2">
    <source>
        <dbReference type="Proteomes" id="UP001057402"/>
    </source>
</evidence>
<keyword evidence="2" id="KW-1185">Reference proteome</keyword>
<sequence length="144" mass="15866">MSVEVESVACTVTDNSASEGVIAAAAGRTSVHPKKNRIQVSNRKKPLFFYVNLAKRYMQQHEEVELSALGTAMATVVTIAETLKNSGLATEKKILTSSVRMKDEYKGRTVQKAKIEIILAKSENFDTLMMATTRDPEVATEEKN</sequence>
<proteinExistence type="predicted"/>
<accession>A0ACB9LHJ5</accession>